<proteinExistence type="predicted"/>
<gene>
    <name evidence="2" type="ORF">C7435_2915</name>
</gene>
<dbReference type="OrthoDB" id="7630914at2"/>
<reference evidence="2 3" key="1">
    <citation type="submission" date="2018-10" db="EMBL/GenBank/DDBJ databases">
        <title>Genomic Encyclopedia of Type Strains, Phase IV (KMG-IV): sequencing the most valuable type-strain genomes for metagenomic binning, comparative biology and taxonomic classification.</title>
        <authorList>
            <person name="Goeker M."/>
        </authorList>
    </citation>
    <scope>NUCLEOTIDE SEQUENCE [LARGE SCALE GENOMIC DNA]</scope>
    <source>
        <strain evidence="2 3">DSM 4734</strain>
    </source>
</reference>
<dbReference type="Proteomes" id="UP000273675">
    <property type="component" value="Unassembled WGS sequence"/>
</dbReference>
<accession>A0A495D166</accession>
<keyword evidence="1" id="KW-0732">Signal</keyword>
<feature type="chain" id="PRO_5019834148" evidence="1">
    <location>
        <begin position="24"/>
        <end position="298"/>
    </location>
</feature>
<dbReference type="AlphaFoldDB" id="A0A495D166"/>
<sequence length="298" mass="32225">MHAIIKTICLGLGLTSLAAPALADDATAAIYGERQLALAVDARCDLFTAGQRNALDAARLQARGLLLREGISLHALDDYARELQQQASGIACNDPAVGDLQNRVVDAFAGWVRIPAMDFPGTHFTWTSSRGVMPDMPVWSIVQDQGDLKIGVSTRSGQRQLSLTLPGNERATSAILVLRDMERQPTLYDATMGGTYTGPTDAPWARWTPPRFAETRVWASARDAGRTAATLAGEDRATLFDFPISAADALAARDPRETARIELMDRHGHIVARHHIEIGDFAAALAFLRGADRGEVRS</sequence>
<feature type="signal peptide" evidence="1">
    <location>
        <begin position="1"/>
        <end position="23"/>
    </location>
</feature>
<evidence type="ECO:0000256" key="1">
    <source>
        <dbReference type="SAM" id="SignalP"/>
    </source>
</evidence>
<protein>
    <submittedName>
        <fullName evidence="2">Uncharacterized protein</fullName>
    </submittedName>
</protein>
<dbReference type="RefSeq" id="WP_121212228.1">
    <property type="nucleotide sequence ID" value="NZ_RBIM01000007.1"/>
</dbReference>
<evidence type="ECO:0000313" key="2">
    <source>
        <dbReference type="EMBL" id="RKQ95226.1"/>
    </source>
</evidence>
<dbReference type="EMBL" id="RBIM01000007">
    <property type="protein sequence ID" value="RKQ95226.1"/>
    <property type="molecule type" value="Genomic_DNA"/>
</dbReference>
<organism evidence="2 3">
    <name type="scientific">Maricaulis maris</name>
    <dbReference type="NCBI Taxonomy" id="74318"/>
    <lineage>
        <taxon>Bacteria</taxon>
        <taxon>Pseudomonadati</taxon>
        <taxon>Pseudomonadota</taxon>
        <taxon>Alphaproteobacteria</taxon>
        <taxon>Maricaulales</taxon>
        <taxon>Maricaulaceae</taxon>
        <taxon>Maricaulis</taxon>
    </lineage>
</organism>
<name>A0A495D166_9PROT</name>
<evidence type="ECO:0000313" key="3">
    <source>
        <dbReference type="Proteomes" id="UP000273675"/>
    </source>
</evidence>
<comment type="caution">
    <text evidence="2">The sequence shown here is derived from an EMBL/GenBank/DDBJ whole genome shotgun (WGS) entry which is preliminary data.</text>
</comment>